<feature type="region of interest" description="Disordered" evidence="5">
    <location>
        <begin position="1"/>
        <end position="30"/>
    </location>
</feature>
<evidence type="ECO:0000313" key="7">
    <source>
        <dbReference type="Proteomes" id="UP001320420"/>
    </source>
</evidence>
<sequence>MHRHTKARQERDSDQQRERPEPGPSPPKGWREYFFHTLPEYSGPYSVGFMDIELPARQPRTFSNIKRNHTHALKLETVLVSVFYPCDTSSYSVTRKKPSRATWLSRPRLETSNGYAEFLSSPGLPVTAYISATTMFTKLPAFRNAKLASQRPTSLKTTAPESSQDTLPVKEEEKPRFPIIIFSHGLGGSRTCYSAVCGELASNGFIVVAMEHRDGSGARTYVNIPPTTSGVPAGGSATDAVPERHYVVDYLWPRDNAYDTWPRNDQGVDIKLRNAQIELRMAEIEEAYYALELINNGQGDLVYRSNLRKEGNIGSSSKGLEGIDWTEWTGRMFLTDVTMMGHSFGGATTIQVVRQADRFPWLGQGILLDAWGAAMPVFEETTHERLRKPILVINSEAFMYWPENFQKIVNVCKEADDRGVPCWNLTIKGTTHLSQSDFAILYFHWMSLFGKTMANGRRSIYLTVNSSVEFLRKMLPIEQLLGTNWVEEGLLETESQGVDNVPDEHKPDAKWTAARLKIPHELRLRFIARFHRSKTLEVARDAKGKPLVGVKRFVLGDEIWMHCSPTSD</sequence>
<feature type="compositionally biased region" description="Polar residues" evidence="5">
    <location>
        <begin position="150"/>
        <end position="166"/>
    </location>
</feature>
<organism evidence="6 7">
    <name type="scientific">Diatrype stigma</name>
    <dbReference type="NCBI Taxonomy" id="117547"/>
    <lineage>
        <taxon>Eukaryota</taxon>
        <taxon>Fungi</taxon>
        <taxon>Dikarya</taxon>
        <taxon>Ascomycota</taxon>
        <taxon>Pezizomycotina</taxon>
        <taxon>Sordariomycetes</taxon>
        <taxon>Xylariomycetidae</taxon>
        <taxon>Xylariales</taxon>
        <taxon>Diatrypaceae</taxon>
        <taxon>Diatrype</taxon>
    </lineage>
</organism>
<dbReference type="AlphaFoldDB" id="A0AAN9YGF2"/>
<dbReference type="EMBL" id="JAKJXP020000142">
    <property type="protein sequence ID" value="KAK7742420.1"/>
    <property type="molecule type" value="Genomic_DNA"/>
</dbReference>
<dbReference type="InterPro" id="IPR029058">
    <property type="entry name" value="AB_hydrolase_fold"/>
</dbReference>
<dbReference type="PANTHER" id="PTHR10272:SF0">
    <property type="entry name" value="PLATELET-ACTIVATING FACTOR ACETYLHYDROLASE"/>
    <property type="match status" value="1"/>
</dbReference>
<dbReference type="SUPFAM" id="SSF53474">
    <property type="entry name" value="alpha/beta-Hydrolases"/>
    <property type="match status" value="1"/>
</dbReference>
<reference evidence="6 7" key="1">
    <citation type="submission" date="2024-02" db="EMBL/GenBank/DDBJ databases">
        <title>De novo assembly and annotation of 12 fungi associated with fruit tree decline syndrome in Ontario, Canada.</title>
        <authorList>
            <person name="Sulman M."/>
            <person name="Ellouze W."/>
            <person name="Ilyukhin E."/>
        </authorList>
    </citation>
    <scope>NUCLEOTIDE SEQUENCE [LARGE SCALE GENOMIC DNA]</scope>
    <source>
        <strain evidence="6 7">M11/M66-122</strain>
    </source>
</reference>
<dbReference type="EC" id="3.1.1.47" evidence="1"/>
<dbReference type="Pfam" id="PF03403">
    <property type="entry name" value="PAF-AH_p_II"/>
    <property type="match status" value="1"/>
</dbReference>
<evidence type="ECO:0000256" key="1">
    <source>
        <dbReference type="ARBA" id="ARBA00013201"/>
    </source>
</evidence>
<comment type="caution">
    <text evidence="6">The sequence shown here is derived from an EMBL/GenBank/DDBJ whole genome shotgun (WGS) entry which is preliminary data.</text>
</comment>
<dbReference type="GO" id="GO:0003847">
    <property type="term" value="F:1-alkyl-2-acetylglycerophosphocholine esterase activity"/>
    <property type="evidence" value="ECO:0007669"/>
    <property type="project" value="UniProtKB-EC"/>
</dbReference>
<dbReference type="Proteomes" id="UP001320420">
    <property type="component" value="Unassembled WGS sequence"/>
</dbReference>
<feature type="compositionally biased region" description="Basic and acidic residues" evidence="5">
    <location>
        <begin position="7"/>
        <end position="21"/>
    </location>
</feature>
<keyword evidence="4" id="KW-0443">Lipid metabolism</keyword>
<dbReference type="GO" id="GO:0016042">
    <property type="term" value="P:lipid catabolic process"/>
    <property type="evidence" value="ECO:0007669"/>
    <property type="project" value="UniProtKB-KW"/>
</dbReference>
<proteinExistence type="predicted"/>
<evidence type="ECO:0000256" key="5">
    <source>
        <dbReference type="SAM" id="MobiDB-lite"/>
    </source>
</evidence>
<dbReference type="PANTHER" id="PTHR10272">
    <property type="entry name" value="PLATELET-ACTIVATING FACTOR ACETYLHYDROLASE"/>
    <property type="match status" value="1"/>
</dbReference>
<evidence type="ECO:0000313" key="6">
    <source>
        <dbReference type="EMBL" id="KAK7742420.1"/>
    </source>
</evidence>
<keyword evidence="3" id="KW-0442">Lipid degradation</keyword>
<accession>A0AAN9YGF2</accession>
<feature type="region of interest" description="Disordered" evidence="5">
    <location>
        <begin position="150"/>
        <end position="170"/>
    </location>
</feature>
<evidence type="ECO:0000256" key="4">
    <source>
        <dbReference type="ARBA" id="ARBA00023098"/>
    </source>
</evidence>
<name>A0AAN9YGF2_9PEZI</name>
<evidence type="ECO:0000256" key="3">
    <source>
        <dbReference type="ARBA" id="ARBA00022963"/>
    </source>
</evidence>
<dbReference type="Gene3D" id="3.40.50.1820">
    <property type="entry name" value="alpha/beta hydrolase"/>
    <property type="match status" value="1"/>
</dbReference>
<gene>
    <name evidence="6" type="ORF">SLS62_010728</name>
</gene>
<keyword evidence="7" id="KW-1185">Reference proteome</keyword>
<evidence type="ECO:0000256" key="2">
    <source>
        <dbReference type="ARBA" id="ARBA00022801"/>
    </source>
</evidence>
<keyword evidence="2" id="KW-0378">Hydrolase</keyword>
<protein>
    <recommendedName>
        <fullName evidence="1">1-alkyl-2-acetylglycerophosphocholine esterase</fullName>
        <ecNumber evidence="1">3.1.1.47</ecNumber>
    </recommendedName>
</protein>